<dbReference type="EMBL" id="CAJNNW010029304">
    <property type="protein sequence ID" value="CAE8699777.1"/>
    <property type="molecule type" value="Genomic_DNA"/>
</dbReference>
<feature type="domain" description="Nucleotide-diphospho-sugar transferase" evidence="2">
    <location>
        <begin position="193"/>
        <end position="289"/>
    </location>
</feature>
<evidence type="ECO:0000259" key="2">
    <source>
        <dbReference type="Pfam" id="PF03407"/>
    </source>
</evidence>
<dbReference type="InterPro" id="IPR005069">
    <property type="entry name" value="Nucl-diP-sugar_transferase"/>
</dbReference>
<organism evidence="3 4">
    <name type="scientific">Polarella glacialis</name>
    <name type="common">Dinoflagellate</name>
    <dbReference type="NCBI Taxonomy" id="89957"/>
    <lineage>
        <taxon>Eukaryota</taxon>
        <taxon>Sar</taxon>
        <taxon>Alveolata</taxon>
        <taxon>Dinophyceae</taxon>
        <taxon>Suessiales</taxon>
        <taxon>Suessiaceae</taxon>
        <taxon>Polarella</taxon>
    </lineage>
</organism>
<accession>A0A813KCB1</accession>
<dbReference type="AlphaFoldDB" id="A0A813KCB1"/>
<gene>
    <name evidence="3" type="ORF">PGLA2088_LOCUS31304</name>
</gene>
<proteinExistence type="predicted"/>
<protein>
    <recommendedName>
        <fullName evidence="2">Nucleotide-diphospho-sugar transferase domain-containing protein</fullName>
    </recommendedName>
</protein>
<evidence type="ECO:0000313" key="4">
    <source>
        <dbReference type="Proteomes" id="UP000626109"/>
    </source>
</evidence>
<name>A0A813KCB1_POLGL</name>
<comment type="caution">
    <text evidence="3">The sequence shown here is derived from an EMBL/GenBank/DDBJ whole genome shotgun (WGS) entry which is preliminary data.</text>
</comment>
<dbReference type="Proteomes" id="UP000626109">
    <property type="component" value="Unassembled WGS sequence"/>
</dbReference>
<feature type="region of interest" description="Disordered" evidence="1">
    <location>
        <begin position="380"/>
        <end position="407"/>
    </location>
</feature>
<reference evidence="3" key="1">
    <citation type="submission" date="2021-02" db="EMBL/GenBank/DDBJ databases">
        <authorList>
            <person name="Dougan E. K."/>
            <person name="Rhodes N."/>
            <person name="Thang M."/>
            <person name="Chan C."/>
        </authorList>
    </citation>
    <scope>NUCLEOTIDE SEQUENCE</scope>
</reference>
<evidence type="ECO:0000256" key="1">
    <source>
        <dbReference type="SAM" id="MobiDB-lite"/>
    </source>
</evidence>
<evidence type="ECO:0000313" key="3">
    <source>
        <dbReference type="EMBL" id="CAE8699777.1"/>
    </source>
</evidence>
<sequence length="407" mass="44503">MFVTLALTKHFLPPGMIRRPLCHVVPQGLESASSVVSARIHAGRCGFLGIKAPRNTLRSSPSGTATIAALAGAGALLKQYRRVFGLAAVHRAIGWRRPAARAATTTTTVEARTAETSQPFVRLCFAADENFRPLRDQFVSSIVDSNVELDLCESYVQDMGANPDRAAGGKAVYLFKIQHMLDMLETIDPGDFLIYSDVDVQFFGEILPCVREGIAGRDACFQCEFVDTGVNIGFMAVRRTEASFTFWKEVHHIVSRDGGLDQRVVNNLLHTEFADNLGMRWGRFPTSVWASSQALTGPPPEGVIVHHANWVYRDKPTYSSEVSGANGACNPSAKRAQLQELRRLVLAGDVDGQKTLASGLAADGFLSKYQSRYFGAERSGPAWTVLPEGHDGRPGSPRSRWKQPKPT</sequence>
<dbReference type="Pfam" id="PF03407">
    <property type="entry name" value="Nucleotid_trans"/>
    <property type="match status" value="1"/>
</dbReference>